<organism evidence="1 2">
    <name type="scientific">Flavonifractor plautii 1_3_50AFAA</name>
    <dbReference type="NCBI Taxonomy" id="742738"/>
    <lineage>
        <taxon>Bacteria</taxon>
        <taxon>Bacillati</taxon>
        <taxon>Bacillota</taxon>
        <taxon>Clostridia</taxon>
        <taxon>Eubacteriales</taxon>
        <taxon>Oscillospiraceae</taxon>
        <taxon>Flavonifractor</taxon>
    </lineage>
</organism>
<name>A0A096CF43_FLAPL</name>
<dbReference type="EMBL" id="ADLO01000110">
    <property type="protein sequence ID" value="KGF53542.1"/>
    <property type="molecule type" value="Genomic_DNA"/>
</dbReference>
<dbReference type="eggNOG" id="ENOG50327BX">
    <property type="taxonomic scope" value="Bacteria"/>
</dbReference>
<dbReference type="HOGENOM" id="CLU_1183819_0_0_9"/>
<reference evidence="1 2" key="1">
    <citation type="submission" date="2011-08" db="EMBL/GenBank/DDBJ databases">
        <title>The Genome Sequence of Clostridium orbiscindens 1_3_50AFAA.</title>
        <authorList>
            <consortium name="The Broad Institute Genome Sequencing Platform"/>
            <person name="Earl A."/>
            <person name="Ward D."/>
            <person name="Feldgarden M."/>
            <person name="Gevers D."/>
            <person name="Daigneault M."/>
            <person name="Strauss J."/>
            <person name="Allen-Vercoe E."/>
            <person name="Young S.K."/>
            <person name="Zeng Q."/>
            <person name="Gargeya S."/>
            <person name="Fitzgerald M."/>
            <person name="Haas B."/>
            <person name="Abouelleil A."/>
            <person name="Alvarado L."/>
            <person name="Arachchi H.M."/>
            <person name="Berlin A."/>
            <person name="Brown A."/>
            <person name="Chapman S.B."/>
            <person name="Chen Z."/>
            <person name="Dunbar C."/>
            <person name="Freedman E."/>
            <person name="Gearin G."/>
            <person name="Gellesch M."/>
            <person name="Goldberg J."/>
            <person name="Griggs A."/>
            <person name="Gujja S."/>
            <person name="Heiman D."/>
            <person name="Howarth C."/>
            <person name="Larson L."/>
            <person name="Lui A."/>
            <person name="MacDonald P.J.P."/>
            <person name="Montmayeur A."/>
            <person name="Murphy C."/>
            <person name="Neiman D."/>
            <person name="Pearson M."/>
            <person name="Priest M."/>
            <person name="Roberts A."/>
            <person name="Saif S."/>
            <person name="Shea T."/>
            <person name="Shenoy N."/>
            <person name="Sisk P."/>
            <person name="Stolte C."/>
            <person name="Sykes S."/>
            <person name="Wortman J."/>
            <person name="Nusbaum C."/>
            <person name="Birren B."/>
        </authorList>
    </citation>
    <scope>NUCLEOTIDE SEQUENCE [LARGE SCALE GENOMIC DNA]</scope>
    <source>
        <strain evidence="1 2">1_3_50AFAA</strain>
    </source>
</reference>
<proteinExistence type="predicted"/>
<evidence type="ECO:0000313" key="1">
    <source>
        <dbReference type="EMBL" id="KGF53542.1"/>
    </source>
</evidence>
<gene>
    <name evidence="1" type="ORF">HMPREF9460_03678</name>
</gene>
<accession>A0A096CF43</accession>
<dbReference type="RefSeq" id="WP_024724322.1">
    <property type="nucleotide sequence ID" value="NZ_KN174167.1"/>
</dbReference>
<dbReference type="PATRIC" id="fig|742738.3.peg.3788"/>
<dbReference type="AlphaFoldDB" id="A0A096CF43"/>
<evidence type="ECO:0000313" key="2">
    <source>
        <dbReference type="Proteomes" id="UP000029585"/>
    </source>
</evidence>
<comment type="caution">
    <text evidence="1">The sequence shown here is derived from an EMBL/GenBank/DDBJ whole genome shotgun (WGS) entry which is preliminary data.</text>
</comment>
<sequence>MEFGLFEFSDQLNKYFRGELTKNELGMWGEKAFYDLLKGGYIENKKIVLYPFLKTVSKFHIEENDAEDIYPSTEDDLKYIQAILMGEVTFSFQVTISIPSNIFVNAHCGFWDAEKVRTFSEVKCELDKLICEGKIKHSISKLAEIIRMPLSENTVLDTLQGYIVQFSRELFNDGDFITKPPLRLYARKESAELGLVKLKDMIECYIGDKNFIVTVIYKKGTPKLSVFC</sequence>
<protein>
    <submittedName>
        <fullName evidence="1">Uncharacterized protein</fullName>
    </submittedName>
</protein>
<keyword evidence="2" id="KW-1185">Reference proteome</keyword>
<dbReference type="Proteomes" id="UP000029585">
    <property type="component" value="Unassembled WGS sequence"/>
</dbReference>